<accession>A0A0S2IRK5</accession>
<proteinExistence type="predicted"/>
<protein>
    <submittedName>
        <fullName evidence="1">Uncharacterized protein</fullName>
    </submittedName>
</protein>
<dbReference type="PATRIC" id="fig|280505.15.peg.1976"/>
<evidence type="ECO:0000313" key="1">
    <source>
        <dbReference type="EMBL" id="ALO26286.1"/>
    </source>
</evidence>
<reference evidence="1 2" key="1">
    <citation type="journal article" date="2015" name="PLoS Negl. Trop. Dis.">
        <title>Distribution of Plasmids in Distinct Leptospira Pathogenic Species.</title>
        <authorList>
            <person name="Wang Y."/>
            <person name="Zhuang X."/>
            <person name="Zhong Y."/>
            <person name="Zhang C."/>
            <person name="Zhang Y."/>
            <person name="Zeng L."/>
            <person name="Zhu Y."/>
            <person name="He P."/>
            <person name="Dong K."/>
            <person name="Pal U."/>
            <person name="Guo X."/>
            <person name="Qin J."/>
        </authorList>
    </citation>
    <scope>NUCLEOTIDE SEQUENCE [LARGE SCALE GENOMIC DNA]</scope>
    <source>
        <strain evidence="1 2">56604</strain>
    </source>
</reference>
<dbReference type="Proteomes" id="UP000058857">
    <property type="component" value="Chromosome 1"/>
</dbReference>
<gene>
    <name evidence="1" type="ORF">LBBP_02017</name>
</gene>
<dbReference type="EMBL" id="CP012029">
    <property type="protein sequence ID" value="ALO26286.1"/>
    <property type="molecule type" value="Genomic_DNA"/>
</dbReference>
<dbReference type="AlphaFoldDB" id="A0A0S2IRK5"/>
<organism evidence="1">
    <name type="scientific">Leptospira borgpetersenii serovar Ballum</name>
    <dbReference type="NCBI Taxonomy" id="280505"/>
    <lineage>
        <taxon>Bacteria</taxon>
        <taxon>Pseudomonadati</taxon>
        <taxon>Spirochaetota</taxon>
        <taxon>Spirochaetia</taxon>
        <taxon>Leptospirales</taxon>
        <taxon>Leptospiraceae</taxon>
        <taxon>Leptospira</taxon>
    </lineage>
</organism>
<sequence>MVQLCQRPSIFFVPQKIQGMEIKFGFETYFNVNSIQELVERQ</sequence>
<name>A0A0S2IRK5_LEPBO</name>
<evidence type="ECO:0000313" key="2">
    <source>
        <dbReference type="Proteomes" id="UP000058857"/>
    </source>
</evidence>